<protein>
    <submittedName>
        <fullName evidence="1">Competence protein ComK</fullName>
    </submittedName>
</protein>
<evidence type="ECO:0000313" key="1">
    <source>
        <dbReference type="EMBL" id="MFC4402899.1"/>
    </source>
</evidence>
<dbReference type="InterPro" id="IPR010461">
    <property type="entry name" value="ComK"/>
</dbReference>
<dbReference type="Pfam" id="PF06338">
    <property type="entry name" value="ComK"/>
    <property type="match status" value="1"/>
</dbReference>
<accession>A0ABV8WVB8</accession>
<dbReference type="RefSeq" id="WP_390250925.1">
    <property type="nucleotide sequence ID" value="NZ_JBHSDT010000004.1"/>
</dbReference>
<dbReference type="EMBL" id="JBHSDT010000004">
    <property type="protein sequence ID" value="MFC4402899.1"/>
    <property type="molecule type" value="Genomic_DNA"/>
</dbReference>
<sequence length="148" mass="17277">MYRISNNTLVILPYYDLTYQSKVIEKDKKVFITEAPLRVIRENCLHYGSSYEGRKQSVTYHLGYTQKLPIPIHPATLIYAFPTQSPVSYDCIWLFYQGIRGIRPLETNSKTAIQFINGTEFILAQSYHTIHTQFERTGMCKVIFDQLK</sequence>
<name>A0ABV8WVB8_9BACI</name>
<gene>
    <name evidence="1" type="ORF">ACFOY7_07405</name>
</gene>
<dbReference type="Proteomes" id="UP001595882">
    <property type="component" value="Unassembled WGS sequence"/>
</dbReference>
<organism evidence="1 2">
    <name type="scientific">Gracilibacillus xinjiangensis</name>
    <dbReference type="NCBI Taxonomy" id="1193282"/>
    <lineage>
        <taxon>Bacteria</taxon>
        <taxon>Bacillati</taxon>
        <taxon>Bacillota</taxon>
        <taxon>Bacilli</taxon>
        <taxon>Bacillales</taxon>
        <taxon>Bacillaceae</taxon>
        <taxon>Gracilibacillus</taxon>
    </lineage>
</organism>
<reference evidence="2" key="1">
    <citation type="journal article" date="2019" name="Int. J. Syst. Evol. Microbiol.">
        <title>The Global Catalogue of Microorganisms (GCM) 10K type strain sequencing project: providing services to taxonomists for standard genome sequencing and annotation.</title>
        <authorList>
            <consortium name="The Broad Institute Genomics Platform"/>
            <consortium name="The Broad Institute Genome Sequencing Center for Infectious Disease"/>
            <person name="Wu L."/>
            <person name="Ma J."/>
        </authorList>
    </citation>
    <scope>NUCLEOTIDE SEQUENCE [LARGE SCALE GENOMIC DNA]</scope>
    <source>
        <strain evidence="2">CCUG 37865</strain>
    </source>
</reference>
<proteinExistence type="predicted"/>
<evidence type="ECO:0000313" key="2">
    <source>
        <dbReference type="Proteomes" id="UP001595882"/>
    </source>
</evidence>
<keyword evidence="2" id="KW-1185">Reference proteome</keyword>
<comment type="caution">
    <text evidence="1">The sequence shown here is derived from an EMBL/GenBank/DDBJ whole genome shotgun (WGS) entry which is preliminary data.</text>
</comment>